<sequence length="93" mass="10484">MIYIYGELSGRHFTFSRRSPASCCTLSSSFALGDKGELPNMWAYDPRRRRVGSESSLHSGIITLKLVEGPLSLVAQHRLKWNHETLFEQGEDG</sequence>
<protein>
    <submittedName>
        <fullName evidence="1">Uncharacterized protein</fullName>
    </submittedName>
</protein>
<evidence type="ECO:0000313" key="2">
    <source>
        <dbReference type="Proteomes" id="UP000024635"/>
    </source>
</evidence>
<evidence type="ECO:0000313" key="1">
    <source>
        <dbReference type="EMBL" id="EYB85560.1"/>
    </source>
</evidence>
<accession>A0A016S4J3</accession>
<comment type="caution">
    <text evidence="1">The sequence shown here is derived from an EMBL/GenBank/DDBJ whole genome shotgun (WGS) entry which is preliminary data.</text>
</comment>
<dbReference type="AlphaFoldDB" id="A0A016S4J3"/>
<name>A0A016S4J3_9BILA</name>
<dbReference type="Proteomes" id="UP000024635">
    <property type="component" value="Unassembled WGS sequence"/>
</dbReference>
<organism evidence="1 2">
    <name type="scientific">Ancylostoma ceylanicum</name>
    <dbReference type="NCBI Taxonomy" id="53326"/>
    <lineage>
        <taxon>Eukaryota</taxon>
        <taxon>Metazoa</taxon>
        <taxon>Ecdysozoa</taxon>
        <taxon>Nematoda</taxon>
        <taxon>Chromadorea</taxon>
        <taxon>Rhabditida</taxon>
        <taxon>Rhabditina</taxon>
        <taxon>Rhabditomorpha</taxon>
        <taxon>Strongyloidea</taxon>
        <taxon>Ancylostomatidae</taxon>
        <taxon>Ancylostomatinae</taxon>
        <taxon>Ancylostoma</taxon>
    </lineage>
</organism>
<reference evidence="2" key="1">
    <citation type="journal article" date="2015" name="Nat. Genet.">
        <title>The genome and transcriptome of the zoonotic hookworm Ancylostoma ceylanicum identify infection-specific gene families.</title>
        <authorList>
            <person name="Schwarz E.M."/>
            <person name="Hu Y."/>
            <person name="Antoshechkin I."/>
            <person name="Miller M.M."/>
            <person name="Sternberg P.W."/>
            <person name="Aroian R.V."/>
        </authorList>
    </citation>
    <scope>NUCLEOTIDE SEQUENCE</scope>
    <source>
        <strain evidence="2">HY135</strain>
    </source>
</reference>
<gene>
    <name evidence="1" type="primary">Acey_s0296.g1702</name>
    <name evidence="1" type="ORF">Y032_0296g1702</name>
</gene>
<dbReference type="EMBL" id="JARK01001632">
    <property type="protein sequence ID" value="EYB85560.1"/>
    <property type="molecule type" value="Genomic_DNA"/>
</dbReference>
<keyword evidence="2" id="KW-1185">Reference proteome</keyword>
<proteinExistence type="predicted"/>